<evidence type="ECO:0000256" key="1">
    <source>
        <dbReference type="SAM" id="MobiDB-lite"/>
    </source>
</evidence>
<dbReference type="Proteomes" id="UP000008975">
    <property type="component" value="Chromosome"/>
</dbReference>
<dbReference type="InterPro" id="IPR009045">
    <property type="entry name" value="Zn_M74/Hedgehog-like"/>
</dbReference>
<feature type="domain" description="D-alanyl-D-alanine carboxypeptidase-like core" evidence="3">
    <location>
        <begin position="237"/>
        <end position="366"/>
    </location>
</feature>
<dbReference type="InterPro" id="IPR058193">
    <property type="entry name" value="VanY/YodJ_core_dom"/>
</dbReference>
<organism evidence="4 5">
    <name type="scientific">Microbacterium testaceum (strain StLB037)</name>
    <dbReference type="NCBI Taxonomy" id="979556"/>
    <lineage>
        <taxon>Bacteria</taxon>
        <taxon>Bacillati</taxon>
        <taxon>Actinomycetota</taxon>
        <taxon>Actinomycetes</taxon>
        <taxon>Micrococcales</taxon>
        <taxon>Microbacteriaceae</taxon>
        <taxon>Microbacterium</taxon>
    </lineage>
</organism>
<dbReference type="EMBL" id="AP012052">
    <property type="protein sequence ID" value="BAJ74112.1"/>
    <property type="molecule type" value="Genomic_DNA"/>
</dbReference>
<dbReference type="CDD" id="cd14852">
    <property type="entry name" value="LD-carboxypeptidase"/>
    <property type="match status" value="1"/>
</dbReference>
<dbReference type="GO" id="GO:0006508">
    <property type="term" value="P:proteolysis"/>
    <property type="evidence" value="ECO:0007669"/>
    <property type="project" value="InterPro"/>
</dbReference>
<dbReference type="GO" id="GO:0004180">
    <property type="term" value="F:carboxypeptidase activity"/>
    <property type="evidence" value="ECO:0007669"/>
    <property type="project" value="UniProtKB-KW"/>
</dbReference>
<dbReference type="OrthoDB" id="9792074at2"/>
<name>E8N6G4_MICTS</name>
<protein>
    <submittedName>
        <fullName evidence="4">D-alanyl-D-alanine carboxypeptidase</fullName>
    </submittedName>
</protein>
<gene>
    <name evidence="4" type="ordered locus">MTES_1148</name>
</gene>
<dbReference type="RefSeq" id="WP_013584239.1">
    <property type="nucleotide sequence ID" value="NC_015125.1"/>
</dbReference>
<sequence length="393" mass="40433">MSPSDPTFPTRRAARAEAERRATAAIPIPEPASSRRRSTFEEPMPDEGSRLRRRETPPASGGELGTPSRRALRETPRAALGALLLRRRLAVAAAGAVVVAACAIAIGIAASGGGQDATGPANAAGPDAVASVQGPPAVPAEGLPVPTLAAAPAATTPCDNPAFTSALAAKDDGAAIAAAGGGAAFRDAVASGIAPCVSLSDPTHQWVVVNKQRPYDPVDWRPDDLVMPDGVRALEQSAMRSSAAKALTTLVRAADDAGAGEIGYLSAFRSYGTQQETYAGRVAVGGVAAADRESARAGFSEHQSGLAVDIVPCSGSCGSLDDVAGSSQGAWVREHAWEYGFVIRYVDGQESVSGYEPEAWHLRYIGPELAQAYHDGGYSTLEAFFNLPAAPSY</sequence>
<feature type="transmembrane region" description="Helical" evidence="2">
    <location>
        <begin position="89"/>
        <end position="110"/>
    </location>
</feature>
<dbReference type="InterPro" id="IPR052179">
    <property type="entry name" value="DD-CPase-like"/>
</dbReference>
<evidence type="ECO:0000256" key="2">
    <source>
        <dbReference type="SAM" id="Phobius"/>
    </source>
</evidence>
<reference key="2">
    <citation type="submission" date="2011-02" db="EMBL/GenBank/DDBJ databases">
        <title>Genome sequence of Microbacterium testaceum StLB037.</title>
        <authorList>
            <person name="Morohoshi T."/>
            <person name="Wang W.Z."/>
            <person name="Someya N."/>
            <person name="Ikeda T."/>
        </authorList>
    </citation>
    <scope>NUCLEOTIDE SEQUENCE</scope>
    <source>
        <strain>StLB037</strain>
    </source>
</reference>
<dbReference type="SUPFAM" id="SSF55166">
    <property type="entry name" value="Hedgehog/DD-peptidase"/>
    <property type="match status" value="1"/>
</dbReference>
<dbReference type="PANTHER" id="PTHR34385:SF1">
    <property type="entry name" value="PEPTIDOGLYCAN L-ALANYL-D-GLUTAMATE ENDOPEPTIDASE CWLK"/>
    <property type="match status" value="1"/>
</dbReference>
<keyword evidence="2" id="KW-0472">Membrane</keyword>
<reference evidence="4 5" key="1">
    <citation type="journal article" date="2011" name="J. Bacteriol.">
        <title>Genome sequence of Microbacterium testaceum StLB037, an N-acylhomoserine lactone-degrading bacterium isolated from potato leaves.</title>
        <authorList>
            <person name="Morohoshi T."/>
            <person name="Wang W.-Z."/>
            <person name="Someya N."/>
            <person name="Ikeda T."/>
        </authorList>
    </citation>
    <scope>NUCLEOTIDE SEQUENCE [LARGE SCALE GENOMIC DNA]</scope>
    <source>
        <strain evidence="4 5">StLB037</strain>
    </source>
</reference>
<dbReference type="PANTHER" id="PTHR34385">
    <property type="entry name" value="D-ALANYL-D-ALANINE CARBOXYPEPTIDASE"/>
    <property type="match status" value="1"/>
</dbReference>
<proteinExistence type="predicted"/>
<dbReference type="HOGENOM" id="CLU_054193_1_3_11"/>
<feature type="region of interest" description="Disordered" evidence="1">
    <location>
        <begin position="1"/>
        <end position="73"/>
    </location>
</feature>
<keyword evidence="4" id="KW-0121">Carboxypeptidase</keyword>
<feature type="compositionally biased region" description="Basic and acidic residues" evidence="1">
    <location>
        <begin position="47"/>
        <end position="56"/>
    </location>
</feature>
<evidence type="ECO:0000313" key="4">
    <source>
        <dbReference type="EMBL" id="BAJ74112.1"/>
    </source>
</evidence>
<dbReference type="Gene3D" id="3.30.1380.10">
    <property type="match status" value="1"/>
</dbReference>
<evidence type="ECO:0000313" key="5">
    <source>
        <dbReference type="Proteomes" id="UP000008975"/>
    </source>
</evidence>
<feature type="region of interest" description="Disordered" evidence="1">
    <location>
        <begin position="114"/>
        <end position="137"/>
    </location>
</feature>
<dbReference type="Pfam" id="PF02557">
    <property type="entry name" value="VanY"/>
    <property type="match status" value="1"/>
</dbReference>
<evidence type="ECO:0000259" key="3">
    <source>
        <dbReference type="Pfam" id="PF02557"/>
    </source>
</evidence>
<dbReference type="KEGG" id="mts:MTES_1148"/>
<keyword evidence="2" id="KW-1133">Transmembrane helix</keyword>
<dbReference type="STRING" id="979556.MTES_1148"/>
<dbReference type="AlphaFoldDB" id="E8N6G4"/>
<dbReference type="eggNOG" id="COG1876">
    <property type="taxonomic scope" value="Bacteria"/>
</dbReference>
<accession>E8N6G4</accession>
<keyword evidence="2" id="KW-0812">Transmembrane</keyword>
<keyword evidence="4" id="KW-0378">Hydrolase</keyword>
<keyword evidence="4" id="KW-0645">Protease</keyword>
<dbReference type="InterPro" id="IPR003709">
    <property type="entry name" value="VanY-like_core_dom"/>
</dbReference>